<dbReference type="AlphaFoldDB" id="A0A371PP75"/>
<dbReference type="InterPro" id="IPR027417">
    <property type="entry name" value="P-loop_NTPase"/>
</dbReference>
<evidence type="ECO:0000313" key="5">
    <source>
        <dbReference type="Proteomes" id="UP000262477"/>
    </source>
</evidence>
<evidence type="ECO:0000256" key="2">
    <source>
        <dbReference type="SAM" id="SignalP"/>
    </source>
</evidence>
<dbReference type="Gene3D" id="3.40.50.300">
    <property type="entry name" value="P-loop containing nucleotide triphosphate hydrolases"/>
    <property type="match status" value="1"/>
</dbReference>
<accession>A0A371PP75</accession>
<dbReference type="EMBL" id="QUAC01000486">
    <property type="protein sequence ID" value="REK84338.1"/>
    <property type="molecule type" value="Genomic_DNA"/>
</dbReference>
<dbReference type="InterPro" id="IPR007111">
    <property type="entry name" value="NACHT_NTPase"/>
</dbReference>
<name>A0A371PP75_STRIH</name>
<feature type="transmembrane region" description="Helical" evidence="1">
    <location>
        <begin position="508"/>
        <end position="526"/>
    </location>
</feature>
<evidence type="ECO:0000313" key="4">
    <source>
        <dbReference type="EMBL" id="REK84338.1"/>
    </source>
</evidence>
<dbReference type="PROSITE" id="PS50837">
    <property type="entry name" value="NACHT"/>
    <property type="match status" value="1"/>
</dbReference>
<organism evidence="4 5">
    <name type="scientific">Streptomyces inhibens</name>
    <dbReference type="NCBI Taxonomy" id="2293571"/>
    <lineage>
        <taxon>Bacteria</taxon>
        <taxon>Bacillati</taxon>
        <taxon>Actinomycetota</taxon>
        <taxon>Actinomycetes</taxon>
        <taxon>Kitasatosporales</taxon>
        <taxon>Streptomycetaceae</taxon>
        <taxon>Streptomyces</taxon>
    </lineage>
</organism>
<protein>
    <submittedName>
        <fullName evidence="4">NACHT domain-containing protein</fullName>
    </submittedName>
</protein>
<dbReference type="Pfam" id="PF05729">
    <property type="entry name" value="NACHT"/>
    <property type="match status" value="1"/>
</dbReference>
<feature type="transmembrane region" description="Helical" evidence="1">
    <location>
        <begin position="574"/>
        <end position="593"/>
    </location>
</feature>
<feature type="transmembrane region" description="Helical" evidence="1">
    <location>
        <begin position="414"/>
        <end position="439"/>
    </location>
</feature>
<keyword evidence="1" id="KW-1133">Transmembrane helix</keyword>
<gene>
    <name evidence="4" type="ORF">DY245_43830</name>
</gene>
<keyword evidence="1" id="KW-0472">Membrane</keyword>
<evidence type="ECO:0000256" key="1">
    <source>
        <dbReference type="SAM" id="Phobius"/>
    </source>
</evidence>
<dbReference type="Proteomes" id="UP000262477">
    <property type="component" value="Unassembled WGS sequence"/>
</dbReference>
<proteinExistence type="predicted"/>
<dbReference type="SUPFAM" id="SSF52540">
    <property type="entry name" value="P-loop containing nucleoside triphosphate hydrolases"/>
    <property type="match status" value="1"/>
</dbReference>
<comment type="caution">
    <text evidence="4">The sequence shown here is derived from an EMBL/GenBank/DDBJ whole genome shotgun (WGS) entry which is preliminary data.</text>
</comment>
<reference evidence="4 5" key="1">
    <citation type="submission" date="2018-08" db="EMBL/GenBank/DDBJ databases">
        <title>Streptomyces NEAU-D10 sp. nov., a novel Actinomycete isolated from soil.</title>
        <authorList>
            <person name="Jin L."/>
        </authorList>
    </citation>
    <scope>NUCLEOTIDE SEQUENCE [LARGE SCALE GENOMIC DNA]</scope>
    <source>
        <strain evidence="4 5">NEAU-D10</strain>
    </source>
</reference>
<keyword evidence="2" id="KW-0732">Signal</keyword>
<feature type="transmembrane region" description="Helical" evidence="1">
    <location>
        <begin position="599"/>
        <end position="619"/>
    </location>
</feature>
<feature type="signal peptide" evidence="2">
    <location>
        <begin position="1"/>
        <end position="24"/>
    </location>
</feature>
<feature type="transmembrane region" description="Helical" evidence="1">
    <location>
        <begin position="532"/>
        <end position="553"/>
    </location>
</feature>
<feature type="transmembrane region" description="Helical" evidence="1">
    <location>
        <begin position="459"/>
        <end position="480"/>
    </location>
</feature>
<evidence type="ECO:0000259" key="3">
    <source>
        <dbReference type="PROSITE" id="PS50837"/>
    </source>
</evidence>
<feature type="chain" id="PRO_5016978516" evidence="2">
    <location>
        <begin position="25"/>
        <end position="696"/>
    </location>
</feature>
<sequence>MAARRTRVVAAIALACASASSGVATELVPDQLPDWLVKNSALAWAAFSITALLCLGVAAWQAWIEPQEDPAPVAPVQQQHRRLMLQRQRDFWIDGVLNQSLEVVTRLELGLETRSDAVERPWNVVVYDDPDRPRALPPGTSAIDVFDQSGGSLLILGMPGSGKTTLLLETAAELLQRAQSDCEQPMPVVFNLSSWGKSESPLDQWLEDELHRRYTVPRKLARQWLHDEMILPLLDGLDEVRVDRRDGCVRAINDFLGANGPLQIVVCSRVADYDAIGSRLRLNRAVLIRDLTQSQVLTHLAGAGAQLAGLHTAIEHDDQLLSLLSSPLLLNVASLVYRGLSAEELEADGRVADRRSHLIDSYIQHTLRRRPTGRTYDDERVVRWLGELAYQMSQDDQTVFHVEWMQPVWLSSPLLRIMTACFSPLLLGVAMALATGYAIDHANTLGARLFGLGNDVYVAGMSTGWLTGAAIGGLVCVFAFDRAIRPAEIISWSLHSLRQNAGRQLRSALPWGVALSAIVGTIMHVWGLTTTVVFAAFFMVLPITFYVVVGGVSPQLREARISPNEGMRRSLMNAVAVGLPGGTAIGVLAGVAFGARMTLLFGLIDGLTCGISVFVLTALHTGGRAWLHHYTLRAMLALQSRIPLRWVRFLQYASDRILLRRVGGGYMFVHGLFLDHFAALHARAVNGSAPAGPSAR</sequence>
<feature type="domain" description="NACHT" evidence="3">
    <location>
        <begin position="151"/>
        <end position="240"/>
    </location>
</feature>
<feature type="transmembrane region" description="Helical" evidence="1">
    <location>
        <begin position="40"/>
        <end position="60"/>
    </location>
</feature>
<keyword evidence="5" id="KW-1185">Reference proteome</keyword>
<keyword evidence="1" id="KW-0812">Transmembrane</keyword>